<dbReference type="GO" id="GO:0016301">
    <property type="term" value="F:kinase activity"/>
    <property type="evidence" value="ECO:0007669"/>
    <property type="project" value="UniProtKB-KW"/>
</dbReference>
<dbReference type="AlphaFoldDB" id="A0A1G7HKM0"/>
<evidence type="ECO:0000313" key="3">
    <source>
        <dbReference type="Proteomes" id="UP000198922"/>
    </source>
</evidence>
<keyword evidence="2" id="KW-0808">Transferase</keyword>
<dbReference type="SUPFAM" id="SSF53067">
    <property type="entry name" value="Actin-like ATPase domain"/>
    <property type="match status" value="1"/>
</dbReference>
<gene>
    <name evidence="2" type="ORF">SAMN04488567_3196</name>
</gene>
<protein>
    <submittedName>
        <fullName evidence="2">Sugar kinase of the NBD/HSP70 family, may contain an N-terminal HTH domain</fullName>
    </submittedName>
</protein>
<dbReference type="EMBL" id="FNAT01000006">
    <property type="protein sequence ID" value="SDF00901.1"/>
    <property type="molecule type" value="Genomic_DNA"/>
</dbReference>
<organism evidence="2 3">
    <name type="scientific">Limimaricola pyoseonensis</name>
    <dbReference type="NCBI Taxonomy" id="521013"/>
    <lineage>
        <taxon>Bacteria</taxon>
        <taxon>Pseudomonadati</taxon>
        <taxon>Pseudomonadota</taxon>
        <taxon>Alphaproteobacteria</taxon>
        <taxon>Rhodobacterales</taxon>
        <taxon>Paracoccaceae</taxon>
        <taxon>Limimaricola</taxon>
    </lineage>
</organism>
<dbReference type="Gene3D" id="3.30.420.40">
    <property type="match status" value="2"/>
</dbReference>
<dbReference type="PANTHER" id="PTHR18964">
    <property type="entry name" value="ROK (REPRESSOR, ORF, KINASE) FAMILY"/>
    <property type="match status" value="1"/>
</dbReference>
<dbReference type="RefSeq" id="WP_090113625.1">
    <property type="nucleotide sequence ID" value="NZ_FNAT01000006.1"/>
</dbReference>
<sequence>MTAQPGRLDAAGLSLPARRWLRAALSAEAAEPAPDELAGWTGPEGGLRDDAALLMGSDIGGTKAQSVLCDLSGRVLAEVKAPTAPEGGLAVVEQIRAQKAELLERAQVAPDRLRAAGIGLPAAVDPRSGRLHRAPNVSDLEGRDLRDVIGRALGLPVAVENDVNMAVLGESWLGHGQGRENVVFIALGTGIGMGAMVHGRLLRGAHGAAGEIAALPIGADPFDPATHASGALESVISSAALRAAYTAGGGSLPGNLRELFERPDDAVFAAVLDGLAAKLAQAVLSVCAVIDPSRVIFGGSIGSRPELQERLALALARCMPEPPDCYVSALGNRAGVLGAVRAGRTAFAESLA</sequence>
<keyword evidence="3" id="KW-1185">Reference proteome</keyword>
<evidence type="ECO:0000256" key="1">
    <source>
        <dbReference type="ARBA" id="ARBA00006479"/>
    </source>
</evidence>
<name>A0A1G7HKM0_9RHOB</name>
<reference evidence="3" key="1">
    <citation type="submission" date="2016-10" db="EMBL/GenBank/DDBJ databases">
        <authorList>
            <person name="Varghese N."/>
            <person name="Submissions S."/>
        </authorList>
    </citation>
    <scope>NUCLEOTIDE SEQUENCE [LARGE SCALE GENOMIC DNA]</scope>
    <source>
        <strain evidence="3">DSM 21424</strain>
    </source>
</reference>
<dbReference type="Proteomes" id="UP000198922">
    <property type="component" value="Unassembled WGS sequence"/>
</dbReference>
<dbReference type="Pfam" id="PF00480">
    <property type="entry name" value="ROK"/>
    <property type="match status" value="1"/>
</dbReference>
<proteinExistence type="inferred from homology"/>
<dbReference type="PANTHER" id="PTHR18964:SF149">
    <property type="entry name" value="BIFUNCTIONAL UDP-N-ACETYLGLUCOSAMINE 2-EPIMERASE_N-ACETYLMANNOSAMINE KINASE"/>
    <property type="match status" value="1"/>
</dbReference>
<dbReference type="OrthoDB" id="37575at2"/>
<keyword evidence="2" id="KW-0418">Kinase</keyword>
<comment type="similarity">
    <text evidence="1">Belongs to the ROK (NagC/XylR) family.</text>
</comment>
<evidence type="ECO:0000313" key="2">
    <source>
        <dbReference type="EMBL" id="SDF00901.1"/>
    </source>
</evidence>
<dbReference type="InterPro" id="IPR000600">
    <property type="entry name" value="ROK"/>
</dbReference>
<dbReference type="STRING" id="521013.SAMN04488567_3196"/>
<dbReference type="InterPro" id="IPR043129">
    <property type="entry name" value="ATPase_NBD"/>
</dbReference>
<accession>A0A1G7HKM0</accession>